<dbReference type="EMBL" id="VUJU01003143">
    <property type="protein sequence ID" value="KAF0758983.1"/>
    <property type="molecule type" value="Genomic_DNA"/>
</dbReference>
<proteinExistence type="predicted"/>
<evidence type="ECO:0000313" key="1">
    <source>
        <dbReference type="EMBL" id="KAF0758983.1"/>
    </source>
</evidence>
<accession>A0A6G0YN04</accession>
<sequence>MLSVPSLVKPPTSGNCTILEETNNHITVKDLKKCVSGYRPDVH</sequence>
<comment type="caution">
    <text evidence="1">The sequence shown here is derived from an EMBL/GenBank/DDBJ whole genome shotgun (WGS) entry which is preliminary data.</text>
</comment>
<name>A0A6G0YN04_APHCR</name>
<dbReference type="AlphaFoldDB" id="A0A6G0YN04"/>
<keyword evidence="2" id="KW-1185">Reference proteome</keyword>
<dbReference type="Proteomes" id="UP000478052">
    <property type="component" value="Unassembled WGS sequence"/>
</dbReference>
<organism evidence="1 2">
    <name type="scientific">Aphis craccivora</name>
    <name type="common">Cowpea aphid</name>
    <dbReference type="NCBI Taxonomy" id="307492"/>
    <lineage>
        <taxon>Eukaryota</taxon>
        <taxon>Metazoa</taxon>
        <taxon>Ecdysozoa</taxon>
        <taxon>Arthropoda</taxon>
        <taxon>Hexapoda</taxon>
        <taxon>Insecta</taxon>
        <taxon>Pterygota</taxon>
        <taxon>Neoptera</taxon>
        <taxon>Paraneoptera</taxon>
        <taxon>Hemiptera</taxon>
        <taxon>Sternorrhyncha</taxon>
        <taxon>Aphidomorpha</taxon>
        <taxon>Aphidoidea</taxon>
        <taxon>Aphididae</taxon>
        <taxon>Aphidini</taxon>
        <taxon>Aphis</taxon>
        <taxon>Aphis</taxon>
    </lineage>
</organism>
<reference evidence="1 2" key="1">
    <citation type="submission" date="2019-08" db="EMBL/GenBank/DDBJ databases">
        <title>Whole genome of Aphis craccivora.</title>
        <authorList>
            <person name="Voronova N.V."/>
            <person name="Shulinski R.S."/>
            <person name="Bandarenka Y.V."/>
            <person name="Zhorov D.G."/>
            <person name="Warner D."/>
        </authorList>
    </citation>
    <scope>NUCLEOTIDE SEQUENCE [LARGE SCALE GENOMIC DNA]</scope>
    <source>
        <strain evidence="1">180601</strain>
        <tissue evidence="1">Whole Body</tissue>
    </source>
</reference>
<protein>
    <submittedName>
        <fullName evidence="1">Uncharacterized protein</fullName>
    </submittedName>
</protein>
<evidence type="ECO:0000313" key="2">
    <source>
        <dbReference type="Proteomes" id="UP000478052"/>
    </source>
</evidence>
<gene>
    <name evidence="1" type="ORF">FWK35_00011537</name>
</gene>